<dbReference type="InterPro" id="IPR029068">
    <property type="entry name" value="Glyas_Bleomycin-R_OHBP_Dase"/>
</dbReference>
<comment type="caution">
    <text evidence="2">The sequence shown here is derived from an EMBL/GenBank/DDBJ whole genome shotgun (WGS) entry which is preliminary data.</text>
</comment>
<dbReference type="PANTHER" id="PTHR33993">
    <property type="entry name" value="GLYOXALASE-RELATED"/>
    <property type="match status" value="1"/>
</dbReference>
<dbReference type="Pfam" id="PF00903">
    <property type="entry name" value="Glyoxalase"/>
    <property type="match status" value="1"/>
</dbReference>
<organism evidence="2 3">
    <name type="scientific">Nonomuraea muscovyensis</name>
    <dbReference type="NCBI Taxonomy" id="1124761"/>
    <lineage>
        <taxon>Bacteria</taxon>
        <taxon>Bacillati</taxon>
        <taxon>Actinomycetota</taxon>
        <taxon>Actinomycetes</taxon>
        <taxon>Streptosporangiales</taxon>
        <taxon>Streptosporangiaceae</taxon>
        <taxon>Nonomuraea</taxon>
    </lineage>
</organism>
<name>A0A7X0F0F4_9ACTN</name>
<feature type="domain" description="VOC" evidence="1">
    <location>
        <begin position="4"/>
        <end position="109"/>
    </location>
</feature>
<dbReference type="InterPro" id="IPR037523">
    <property type="entry name" value="VOC_core"/>
</dbReference>
<proteinExistence type="predicted"/>
<dbReference type="PROSITE" id="PS51819">
    <property type="entry name" value="VOC"/>
    <property type="match status" value="1"/>
</dbReference>
<dbReference type="Proteomes" id="UP000583800">
    <property type="component" value="Unassembled WGS sequence"/>
</dbReference>
<dbReference type="Gene3D" id="3.10.180.10">
    <property type="entry name" value="2,3-Dihydroxybiphenyl 1,2-Dioxygenase, domain 1"/>
    <property type="match status" value="1"/>
</dbReference>
<dbReference type="EMBL" id="JACHJB010000002">
    <property type="protein sequence ID" value="MBB6347795.1"/>
    <property type="molecule type" value="Genomic_DNA"/>
</dbReference>
<sequence length="110" mass="12018">MAGQLGYFALPSNDPQASMVFYGGLFGWQFDEESEHGGHHILNTAEPFGCVGGARDGVPTLYFTVDDIHEAVKRVRELGGEADEPVLRESGWDAACRDSQGLVFNLWQAT</sequence>
<dbReference type="PANTHER" id="PTHR33993:SF14">
    <property type="entry name" value="GB|AAF24581.1"/>
    <property type="match status" value="1"/>
</dbReference>
<dbReference type="SUPFAM" id="SSF54593">
    <property type="entry name" value="Glyoxalase/Bleomycin resistance protein/Dihydroxybiphenyl dioxygenase"/>
    <property type="match status" value="1"/>
</dbReference>
<accession>A0A7X0F0F4</accession>
<reference evidence="2 3" key="1">
    <citation type="submission" date="2020-08" db="EMBL/GenBank/DDBJ databases">
        <title>Sequencing the genomes of 1000 actinobacteria strains.</title>
        <authorList>
            <person name="Klenk H.-P."/>
        </authorList>
    </citation>
    <scope>NUCLEOTIDE SEQUENCE [LARGE SCALE GENOMIC DNA]</scope>
    <source>
        <strain evidence="2 3">DSM 45913</strain>
    </source>
</reference>
<evidence type="ECO:0000313" key="2">
    <source>
        <dbReference type="EMBL" id="MBB6347795.1"/>
    </source>
</evidence>
<gene>
    <name evidence="2" type="ORF">FHU36_004340</name>
</gene>
<evidence type="ECO:0000313" key="3">
    <source>
        <dbReference type="Proteomes" id="UP000583800"/>
    </source>
</evidence>
<evidence type="ECO:0000259" key="1">
    <source>
        <dbReference type="PROSITE" id="PS51819"/>
    </source>
</evidence>
<keyword evidence="3" id="KW-1185">Reference proteome</keyword>
<dbReference type="AlphaFoldDB" id="A0A7X0F0F4"/>
<dbReference type="InterPro" id="IPR052164">
    <property type="entry name" value="Anthracycline_SecMetBiosynth"/>
</dbReference>
<dbReference type="InterPro" id="IPR004360">
    <property type="entry name" value="Glyas_Fos-R_dOase_dom"/>
</dbReference>
<dbReference type="RefSeq" id="WP_185085678.1">
    <property type="nucleotide sequence ID" value="NZ_JACHJB010000002.1"/>
</dbReference>
<protein>
    <recommendedName>
        <fullName evidence="1">VOC domain-containing protein</fullName>
    </recommendedName>
</protein>